<dbReference type="PATRIC" id="fig|162209.4.peg.4570"/>
<dbReference type="STRING" id="162209.IJ22_43290"/>
<proteinExistence type="predicted"/>
<name>A0A0U2VYQ9_9BACL</name>
<dbReference type="EMBL" id="CP013652">
    <property type="protein sequence ID" value="ALS24615.1"/>
    <property type="molecule type" value="Genomic_DNA"/>
</dbReference>
<gene>
    <name evidence="1" type="ORF">IJ22_43290</name>
</gene>
<dbReference type="AlphaFoldDB" id="A0A0U2VYQ9"/>
<evidence type="ECO:0000313" key="1">
    <source>
        <dbReference type="EMBL" id="ALS24615.1"/>
    </source>
</evidence>
<reference evidence="1 2" key="2">
    <citation type="journal article" date="2016" name="Genome Announc.">
        <title>Complete Genome Sequences of Two Interactive Moderate Thermophiles, Paenibacillus napthalenovorans 32O-Y and Paenibacillus sp. 32O-W.</title>
        <authorList>
            <person name="Butler R.R.III."/>
            <person name="Wang J."/>
            <person name="Stark B.C."/>
            <person name="Pombert J.F."/>
        </authorList>
    </citation>
    <scope>NUCLEOTIDE SEQUENCE [LARGE SCALE GENOMIC DNA]</scope>
    <source>
        <strain evidence="1 2">32O-Y</strain>
    </source>
</reference>
<evidence type="ECO:0000313" key="2">
    <source>
        <dbReference type="Proteomes" id="UP000061660"/>
    </source>
</evidence>
<dbReference type="KEGG" id="pnp:IJ22_43290"/>
<sequence>MTAKFFVWKSVEARKEAGAGKVEYEIDEARLACLEANTGLLNNTNRDSR</sequence>
<accession>A0A0U2VYQ9</accession>
<dbReference type="Proteomes" id="UP000061660">
    <property type="component" value="Chromosome"/>
</dbReference>
<reference evidence="2" key="1">
    <citation type="submission" date="2015-12" db="EMBL/GenBank/DDBJ databases">
        <title>Complete genome sequences of two moderately thermophilic Paenibacillus species.</title>
        <authorList>
            <person name="Butler R.III."/>
            <person name="Wang J."/>
            <person name="Stark B.C."/>
            <person name="Pombert J.-F."/>
        </authorList>
    </citation>
    <scope>NUCLEOTIDE SEQUENCE [LARGE SCALE GENOMIC DNA]</scope>
    <source>
        <strain evidence="2">32O-Y</strain>
    </source>
</reference>
<protein>
    <submittedName>
        <fullName evidence="1">Uncharacterized protein</fullName>
    </submittedName>
</protein>
<keyword evidence="2" id="KW-1185">Reference proteome</keyword>
<organism evidence="1 2">
    <name type="scientific">Paenibacillus naphthalenovorans</name>
    <dbReference type="NCBI Taxonomy" id="162209"/>
    <lineage>
        <taxon>Bacteria</taxon>
        <taxon>Bacillati</taxon>
        <taxon>Bacillota</taxon>
        <taxon>Bacilli</taxon>
        <taxon>Bacillales</taxon>
        <taxon>Paenibacillaceae</taxon>
        <taxon>Paenibacillus</taxon>
    </lineage>
</organism>